<evidence type="ECO:0000256" key="6">
    <source>
        <dbReference type="SAM" id="MobiDB-lite"/>
    </source>
</evidence>
<feature type="region of interest" description="Disordered" evidence="6">
    <location>
        <begin position="123"/>
        <end position="143"/>
    </location>
</feature>
<feature type="compositionally biased region" description="Polar residues" evidence="6">
    <location>
        <begin position="553"/>
        <end position="565"/>
    </location>
</feature>
<evidence type="ECO:0000313" key="9">
    <source>
        <dbReference type="Proteomes" id="UP001151518"/>
    </source>
</evidence>
<evidence type="ECO:0000256" key="3">
    <source>
        <dbReference type="ARBA" id="ARBA00023163"/>
    </source>
</evidence>
<evidence type="ECO:0000256" key="5">
    <source>
        <dbReference type="PROSITE-ProRule" id="PRU00089"/>
    </source>
</evidence>
<dbReference type="PROSITE" id="PS00658">
    <property type="entry name" value="FORK_HEAD_2"/>
    <property type="match status" value="1"/>
</dbReference>
<feature type="compositionally biased region" description="Polar residues" evidence="6">
    <location>
        <begin position="478"/>
        <end position="489"/>
    </location>
</feature>
<keyword evidence="1" id="KW-0805">Transcription regulation</keyword>
<evidence type="ECO:0000313" key="8">
    <source>
        <dbReference type="EMBL" id="KAJ2680430.1"/>
    </source>
</evidence>
<protein>
    <recommendedName>
        <fullName evidence="7">Fork-head domain-containing protein</fullName>
    </recommendedName>
</protein>
<dbReference type="InterPro" id="IPR036390">
    <property type="entry name" value="WH_DNA-bd_sf"/>
</dbReference>
<dbReference type="GO" id="GO:0005634">
    <property type="term" value="C:nucleus"/>
    <property type="evidence" value="ECO:0007669"/>
    <property type="project" value="UniProtKB-SubCell"/>
</dbReference>
<dbReference type="OrthoDB" id="5954824at2759"/>
<dbReference type="EMBL" id="JANBTW010000005">
    <property type="protein sequence ID" value="KAJ2680430.1"/>
    <property type="molecule type" value="Genomic_DNA"/>
</dbReference>
<dbReference type="GO" id="GO:0000981">
    <property type="term" value="F:DNA-binding transcription factor activity, RNA polymerase II-specific"/>
    <property type="evidence" value="ECO:0007669"/>
    <property type="project" value="TreeGrafter"/>
</dbReference>
<feature type="region of interest" description="Disordered" evidence="6">
    <location>
        <begin position="477"/>
        <end position="500"/>
    </location>
</feature>
<organism evidence="8 9">
    <name type="scientific">Coemansia spiralis</name>
    <dbReference type="NCBI Taxonomy" id="417178"/>
    <lineage>
        <taxon>Eukaryota</taxon>
        <taxon>Fungi</taxon>
        <taxon>Fungi incertae sedis</taxon>
        <taxon>Zoopagomycota</taxon>
        <taxon>Kickxellomycotina</taxon>
        <taxon>Kickxellomycetes</taxon>
        <taxon>Kickxellales</taxon>
        <taxon>Kickxellaceae</taxon>
        <taxon>Coemansia</taxon>
    </lineage>
</organism>
<dbReference type="PANTHER" id="PTHR46078:SF2">
    <property type="entry name" value="FORK-HEAD DOMAIN-CONTAINING PROTEIN"/>
    <property type="match status" value="1"/>
</dbReference>
<dbReference type="PANTHER" id="PTHR46078">
    <property type="entry name" value="FORKHEAD BOX PROTEIN J2 FAMILY MEMBER"/>
    <property type="match status" value="1"/>
</dbReference>
<comment type="subcellular location">
    <subcellularLocation>
        <location evidence="5">Nucleus</location>
    </subcellularLocation>
</comment>
<dbReference type="InterPro" id="IPR030456">
    <property type="entry name" value="TF_fork_head_CS_2"/>
</dbReference>
<dbReference type="Gene3D" id="1.10.10.10">
    <property type="entry name" value="Winged helix-like DNA-binding domain superfamily/Winged helix DNA-binding domain"/>
    <property type="match status" value="1"/>
</dbReference>
<dbReference type="InterPro" id="IPR001766">
    <property type="entry name" value="Fork_head_dom"/>
</dbReference>
<dbReference type="InterPro" id="IPR036388">
    <property type="entry name" value="WH-like_DNA-bd_sf"/>
</dbReference>
<dbReference type="Proteomes" id="UP001151518">
    <property type="component" value="Unassembled WGS sequence"/>
</dbReference>
<dbReference type="PRINTS" id="PR00053">
    <property type="entry name" value="FORKHEAD"/>
</dbReference>
<accession>A0A9W8L0V0</accession>
<comment type="caution">
    <text evidence="8">The sequence shown here is derived from an EMBL/GenBank/DDBJ whole genome shotgun (WGS) entry which is preliminary data.</text>
</comment>
<dbReference type="AlphaFoldDB" id="A0A9W8L0V0"/>
<dbReference type="InterPro" id="IPR018122">
    <property type="entry name" value="TF_fork_head_CS_1"/>
</dbReference>
<dbReference type="CDD" id="cd00059">
    <property type="entry name" value="FH_FOX"/>
    <property type="match status" value="1"/>
</dbReference>
<dbReference type="Pfam" id="PF00250">
    <property type="entry name" value="Forkhead"/>
    <property type="match status" value="1"/>
</dbReference>
<keyword evidence="4 5" id="KW-0539">Nucleus</keyword>
<feature type="region of interest" description="Disordered" evidence="6">
    <location>
        <begin position="668"/>
        <end position="693"/>
    </location>
</feature>
<dbReference type="SUPFAM" id="SSF46785">
    <property type="entry name" value="Winged helix' DNA-binding domain"/>
    <property type="match status" value="1"/>
</dbReference>
<dbReference type="GO" id="GO:0000978">
    <property type="term" value="F:RNA polymerase II cis-regulatory region sequence-specific DNA binding"/>
    <property type="evidence" value="ECO:0007669"/>
    <property type="project" value="TreeGrafter"/>
</dbReference>
<keyword evidence="3" id="KW-0804">Transcription</keyword>
<dbReference type="FunFam" id="1.10.10.10:FF:000135">
    <property type="entry name" value="forkhead box protein G1"/>
    <property type="match status" value="1"/>
</dbReference>
<gene>
    <name evidence="8" type="ORF">GGI25_000722</name>
</gene>
<keyword evidence="2 5" id="KW-0238">DNA-binding</keyword>
<dbReference type="SMART" id="SM00339">
    <property type="entry name" value="FH"/>
    <property type="match status" value="1"/>
</dbReference>
<evidence type="ECO:0000256" key="2">
    <source>
        <dbReference type="ARBA" id="ARBA00023125"/>
    </source>
</evidence>
<name>A0A9W8L0V0_9FUNG</name>
<feature type="region of interest" description="Disordered" evidence="6">
    <location>
        <begin position="587"/>
        <end position="606"/>
    </location>
</feature>
<evidence type="ECO:0000256" key="4">
    <source>
        <dbReference type="ARBA" id="ARBA00023242"/>
    </source>
</evidence>
<evidence type="ECO:0000256" key="1">
    <source>
        <dbReference type="ARBA" id="ARBA00023015"/>
    </source>
</evidence>
<dbReference type="InterPro" id="IPR045912">
    <property type="entry name" value="FOXJ2/3-like"/>
</dbReference>
<dbReference type="PROSITE" id="PS00657">
    <property type="entry name" value="FORK_HEAD_1"/>
    <property type="match status" value="1"/>
</dbReference>
<feature type="region of interest" description="Disordered" evidence="6">
    <location>
        <begin position="175"/>
        <end position="216"/>
    </location>
</feature>
<evidence type="ECO:0000259" key="7">
    <source>
        <dbReference type="PROSITE" id="PS50039"/>
    </source>
</evidence>
<feature type="domain" description="Fork-head" evidence="7">
    <location>
        <begin position="242"/>
        <end position="319"/>
    </location>
</feature>
<proteinExistence type="predicted"/>
<feature type="compositionally biased region" description="Polar residues" evidence="6">
    <location>
        <begin position="193"/>
        <end position="216"/>
    </location>
</feature>
<sequence length="693" mass="74284">MIPAKLFHKVPPAASILAMNPSNAQQPQQPQNDIAYTEPLPAGFINPFAPQNAQLLPASSNSTASIGGLQPQFAGIPAAISASTTIQPLLPFSQNTLQQPQLAYPRQRIQRQSFDVSMLPLHTDAQQQQQRHRIQSNEFSVQSSTDLFSNEANKSSLGAASDKDQQQHYLSIPQLLPPELSPSQSHESRDEVATSNQQSRQSPSLDSSRGTTGVMSMGNNGISDIALLLSGAIKLKTHTSGKPPYSYATLITYAIMQHPRNRMTLNEIYAWVMEHYPYFKTAGSGWKNSIRHNLSLSKTFVRIPRPINEPGKGAYWTVDLAVLDATIHNRTKPPAHRYSLPRGGQANEYGASVGVQPIPQNFTGLPALPTQALNPGAMATPPFVMGVTSSISEMGLVQNAPHPGNSLAFRRASLQTLPTQARYQPYPMPAQLGLGRNRPYQQGLLPGASYAQQLLSNINPFAPAMTNNLYPGAIPSAGDQNTTVSTGQPSGEIGPPPMLPAVSAVASQNRGLGIPLMSSNTIPTAAAEIPRTGVQIIPASAAASACESGSDSQPVKSSDTSNSHRGSALLISVPEYSSMLETNVANNENRSNECNGGSSSSKSGDIQSGQLQILRGDNGGFDELKALSFQAYPQVKPTPSLPEHLLQSYNTLSDIVHSRRQQQIHKELTSHSAASLAEDTAGYAKDVQKPKQL</sequence>
<feature type="DNA-binding region" description="Fork-head" evidence="5">
    <location>
        <begin position="242"/>
        <end position="319"/>
    </location>
</feature>
<dbReference type="PROSITE" id="PS50039">
    <property type="entry name" value="FORK_HEAD_3"/>
    <property type="match status" value="1"/>
</dbReference>
<reference evidence="8" key="1">
    <citation type="submission" date="2022-07" db="EMBL/GenBank/DDBJ databases">
        <title>Phylogenomic reconstructions and comparative analyses of Kickxellomycotina fungi.</title>
        <authorList>
            <person name="Reynolds N.K."/>
            <person name="Stajich J.E."/>
            <person name="Barry K."/>
            <person name="Grigoriev I.V."/>
            <person name="Crous P."/>
            <person name="Smith M.E."/>
        </authorList>
    </citation>
    <scope>NUCLEOTIDE SEQUENCE</scope>
    <source>
        <strain evidence="8">NRRL 3115</strain>
    </source>
</reference>
<feature type="region of interest" description="Disordered" evidence="6">
    <location>
        <begin position="545"/>
        <end position="566"/>
    </location>
</feature>